<dbReference type="RefSeq" id="WP_151189238.1">
    <property type="nucleotide sequence ID" value="NZ_CP043626.1"/>
</dbReference>
<keyword evidence="2" id="KW-1185">Reference proteome</keyword>
<dbReference type="Proteomes" id="UP000326659">
    <property type="component" value="Chromosome"/>
</dbReference>
<organism evidence="1 2">
    <name type="scientific">Pseudomonas denitrificans</name>
    <dbReference type="NCBI Taxonomy" id="43306"/>
    <lineage>
        <taxon>Bacteria</taxon>
        <taxon>Pseudomonadati</taxon>
        <taxon>Pseudomonadota</taxon>
        <taxon>Gammaproteobacteria</taxon>
        <taxon>Pseudomonadales</taxon>
        <taxon>Pseudomonadaceae</taxon>
        <taxon>Halopseudomonas</taxon>
    </lineage>
</organism>
<dbReference type="EMBL" id="CP043626">
    <property type="protein sequence ID" value="QEY75163.1"/>
    <property type="molecule type" value="Genomic_DNA"/>
</dbReference>
<gene>
    <name evidence="1" type="ORF">F1C79_28010</name>
</gene>
<name>A0A9X7N4X2_PSEDE</name>
<dbReference type="KEGG" id="pden:F1C79_28010"/>
<dbReference type="OrthoDB" id="9554592at2"/>
<evidence type="ECO:0008006" key="3">
    <source>
        <dbReference type="Google" id="ProtNLM"/>
    </source>
</evidence>
<reference evidence="1 2" key="1">
    <citation type="submission" date="2019-09" db="EMBL/GenBank/DDBJ databases">
        <title>Prosopis cineraria nodule microbiome.</title>
        <authorList>
            <person name="Chaluvadi S.R."/>
            <person name="Ali R."/>
            <person name="Wang X."/>
        </authorList>
    </citation>
    <scope>NUCLEOTIDE SEQUENCE [LARGE SCALE GENOMIC DNA]</scope>
    <source>
        <strain evidence="1 2">BG1</strain>
    </source>
</reference>
<sequence length="616" mass="64404">MANIKHHKFVASLPTVLEADSIYFVRVGTGFDIYVTNSSGTIVAYPINREPPIAAGTSAQYWNGLKAWVDFGASVRAALLTGLSTATSSAIVAGDTFLVGMGKLQAQINSANTSIGGKEPTITGGTAAQYWRGDKSWRDFFTDVRAATLTGLSAAVATAVVATDTVLVALGKLQAQVDGKEPTIAGGTVAQVWRGDKTWIDLGPAVRATSLAGLSITNSAIVATDSLLIAGGKTQGQINAINTALSGKANSGSNSDITDLNTLSAVTFSGLAGRIRGDMTHATQSNRLALQTTTSNGATIPSILPNGTSTVSGIQCYNSSDANNAGLAQIAVTTTAMQVLSGIQGTGTYLPIDFYAGGASRMRVQSAGGLSVGHTSVNPVIDQVGGVFLGGPSNIMNNNVNGTTLAIGKSAGTAGGFITFYYNGVNVGSITTTGTVTAYNTSCDHRLKDQIEDADPDIAWARLDGYRIRSFVYKAQPDKVVEYSGVAHELAETNPDMVTGDKDAVELLGSLYGLRPVGDLYSADGELVSSGIEEPFDHSGWWNPTGFMEVLQLVEVPLPLDPLPGTRWEQTGERMIVQGVDWSKAVPELILNLQTAKAMILELQRELAEVRQAISA</sequence>
<proteinExistence type="predicted"/>
<dbReference type="AlphaFoldDB" id="A0A9X7N4X2"/>
<accession>A0A9X7N4X2</accession>
<evidence type="ECO:0000313" key="1">
    <source>
        <dbReference type="EMBL" id="QEY75163.1"/>
    </source>
</evidence>
<evidence type="ECO:0000313" key="2">
    <source>
        <dbReference type="Proteomes" id="UP000326659"/>
    </source>
</evidence>
<protein>
    <recommendedName>
        <fullName evidence="3">Tail fiber domain-containing protein</fullName>
    </recommendedName>
</protein>